<protein>
    <submittedName>
        <fullName evidence="1">(Mediterranean fruit fly) hypothetical protein</fullName>
    </submittedName>
</protein>
<gene>
    <name evidence="1" type="ORF">CCAP1982_LOCUS7985</name>
</gene>
<dbReference type="AlphaFoldDB" id="A0A811UL33"/>
<dbReference type="EMBL" id="CAJHJT010000012">
    <property type="protein sequence ID" value="CAD6999461.1"/>
    <property type="molecule type" value="Genomic_DNA"/>
</dbReference>
<sequence length="89" mass="10166">MPYNRDTLAAQADKLSGIEEETDLYEGFSPHVDTSEIKSLDFYTQKPSTGQAHQYILVLLKRKVYLAAKMLDSYKPSQRSNDHLKISDD</sequence>
<organism evidence="1 2">
    <name type="scientific">Ceratitis capitata</name>
    <name type="common">Mediterranean fruit fly</name>
    <name type="synonym">Tephritis capitata</name>
    <dbReference type="NCBI Taxonomy" id="7213"/>
    <lineage>
        <taxon>Eukaryota</taxon>
        <taxon>Metazoa</taxon>
        <taxon>Ecdysozoa</taxon>
        <taxon>Arthropoda</taxon>
        <taxon>Hexapoda</taxon>
        <taxon>Insecta</taxon>
        <taxon>Pterygota</taxon>
        <taxon>Neoptera</taxon>
        <taxon>Endopterygota</taxon>
        <taxon>Diptera</taxon>
        <taxon>Brachycera</taxon>
        <taxon>Muscomorpha</taxon>
        <taxon>Tephritoidea</taxon>
        <taxon>Tephritidae</taxon>
        <taxon>Ceratitis</taxon>
        <taxon>Ceratitis</taxon>
    </lineage>
</organism>
<dbReference type="OrthoDB" id="10065050at2759"/>
<proteinExistence type="predicted"/>
<evidence type="ECO:0000313" key="1">
    <source>
        <dbReference type="EMBL" id="CAD6999461.1"/>
    </source>
</evidence>
<accession>A0A811UL33</accession>
<reference evidence="1" key="1">
    <citation type="submission" date="2020-11" db="EMBL/GenBank/DDBJ databases">
        <authorList>
            <person name="Whitehead M."/>
        </authorList>
    </citation>
    <scope>NUCLEOTIDE SEQUENCE</scope>
    <source>
        <strain evidence="1">EGII</strain>
    </source>
</reference>
<name>A0A811UL33_CERCA</name>
<comment type="caution">
    <text evidence="1">The sequence shown here is derived from an EMBL/GenBank/DDBJ whole genome shotgun (WGS) entry which is preliminary data.</text>
</comment>
<evidence type="ECO:0000313" key="2">
    <source>
        <dbReference type="Proteomes" id="UP000606786"/>
    </source>
</evidence>
<keyword evidence="2" id="KW-1185">Reference proteome</keyword>
<dbReference type="Proteomes" id="UP000606786">
    <property type="component" value="Unassembled WGS sequence"/>
</dbReference>